<gene>
    <name evidence="1" type="ORF">dnm_095530</name>
</gene>
<protein>
    <submittedName>
        <fullName evidence="1">Uncharacterized protein</fullName>
    </submittedName>
</protein>
<dbReference type="AlphaFoldDB" id="A0A975BXR6"/>
<keyword evidence="2" id="KW-1185">Reference proteome</keyword>
<evidence type="ECO:0000313" key="1">
    <source>
        <dbReference type="EMBL" id="QTA93452.1"/>
    </source>
</evidence>
<dbReference type="EMBL" id="CP061800">
    <property type="protein sequence ID" value="QTA93452.1"/>
    <property type="molecule type" value="Genomic_DNA"/>
</dbReference>
<name>A0A975BXR6_9BACT</name>
<accession>A0A975BXR6</accession>
<reference evidence="1" key="1">
    <citation type="journal article" date="2021" name="Microb. Physiol.">
        <title>Proteogenomic Insights into the Physiology of Marine, Sulfate-Reducing, Filamentous Desulfonema limicola and Desulfonema magnum.</title>
        <authorList>
            <person name="Schnaars V."/>
            <person name="Wohlbrand L."/>
            <person name="Scheve S."/>
            <person name="Hinrichs C."/>
            <person name="Reinhardt R."/>
            <person name="Rabus R."/>
        </authorList>
    </citation>
    <scope>NUCLEOTIDE SEQUENCE</scope>
    <source>
        <strain evidence="1">4be13</strain>
    </source>
</reference>
<dbReference type="Proteomes" id="UP000663722">
    <property type="component" value="Chromosome"/>
</dbReference>
<dbReference type="KEGG" id="dmm:dnm_095530"/>
<organism evidence="1 2">
    <name type="scientific">Desulfonema magnum</name>
    <dbReference type="NCBI Taxonomy" id="45655"/>
    <lineage>
        <taxon>Bacteria</taxon>
        <taxon>Pseudomonadati</taxon>
        <taxon>Thermodesulfobacteriota</taxon>
        <taxon>Desulfobacteria</taxon>
        <taxon>Desulfobacterales</taxon>
        <taxon>Desulfococcaceae</taxon>
        <taxon>Desulfonema</taxon>
    </lineage>
</organism>
<proteinExistence type="predicted"/>
<evidence type="ECO:0000313" key="2">
    <source>
        <dbReference type="Proteomes" id="UP000663722"/>
    </source>
</evidence>
<sequence length="79" mass="8806">MAGHSGKKARFLSRITILIITDFGEADPHPELAEGRFPFTRPGPVRGDLPENPKHTSFFRVCRSFPGASLKSVIIRIFL</sequence>